<feature type="transmembrane region" description="Helical" evidence="1">
    <location>
        <begin position="78"/>
        <end position="103"/>
    </location>
</feature>
<dbReference type="EMBL" id="CP036425">
    <property type="protein sequence ID" value="QDU34335.1"/>
    <property type="molecule type" value="Genomic_DNA"/>
</dbReference>
<evidence type="ECO:0000256" key="1">
    <source>
        <dbReference type="SAM" id="Phobius"/>
    </source>
</evidence>
<keyword evidence="1" id="KW-0472">Membrane</keyword>
<keyword evidence="1" id="KW-0812">Transmembrane</keyword>
<gene>
    <name evidence="2" type="ORF">KS4_24030</name>
</gene>
<keyword evidence="1" id="KW-1133">Transmembrane helix</keyword>
<dbReference type="KEGG" id="pcor:KS4_24030"/>
<reference evidence="2 3" key="1">
    <citation type="submission" date="2019-02" db="EMBL/GenBank/DDBJ databases">
        <title>Deep-cultivation of Planctomycetes and their phenomic and genomic characterization uncovers novel biology.</title>
        <authorList>
            <person name="Wiegand S."/>
            <person name="Jogler M."/>
            <person name="Boedeker C."/>
            <person name="Pinto D."/>
            <person name="Vollmers J."/>
            <person name="Rivas-Marin E."/>
            <person name="Kohn T."/>
            <person name="Peeters S.H."/>
            <person name="Heuer A."/>
            <person name="Rast P."/>
            <person name="Oberbeckmann S."/>
            <person name="Bunk B."/>
            <person name="Jeske O."/>
            <person name="Meyerdierks A."/>
            <person name="Storesund J.E."/>
            <person name="Kallscheuer N."/>
            <person name="Luecker S."/>
            <person name="Lage O.M."/>
            <person name="Pohl T."/>
            <person name="Merkel B.J."/>
            <person name="Hornburger P."/>
            <person name="Mueller R.-W."/>
            <person name="Bruemmer F."/>
            <person name="Labrenz M."/>
            <person name="Spormann A.M."/>
            <person name="Op den Camp H."/>
            <person name="Overmann J."/>
            <person name="Amann R."/>
            <person name="Jetten M.S.M."/>
            <person name="Mascher T."/>
            <person name="Medema M.H."/>
            <person name="Devos D.P."/>
            <person name="Kaster A.-K."/>
            <person name="Ovreas L."/>
            <person name="Rohde M."/>
            <person name="Galperin M.Y."/>
            <person name="Jogler C."/>
        </authorList>
    </citation>
    <scope>NUCLEOTIDE SEQUENCE [LARGE SCALE GENOMIC DNA]</scope>
    <source>
        <strain evidence="2 3">KS4</strain>
    </source>
</reference>
<feature type="transmembrane region" description="Helical" evidence="1">
    <location>
        <begin position="123"/>
        <end position="145"/>
    </location>
</feature>
<keyword evidence="3" id="KW-1185">Reference proteome</keyword>
<dbReference type="AlphaFoldDB" id="A0A517YVS3"/>
<feature type="transmembrane region" description="Helical" evidence="1">
    <location>
        <begin position="166"/>
        <end position="191"/>
    </location>
</feature>
<evidence type="ECO:0000313" key="3">
    <source>
        <dbReference type="Proteomes" id="UP000317369"/>
    </source>
</evidence>
<accession>A0A517YVS3</accession>
<sequence>MHDVTITLSPGCIMPKNDMPITPLMIHEPIQCASCDYNLLNLSTDSNCPECGLAINESLAEYHNTTQHAVITALFRLLMVYCFIVYIFPMIVQIFAAFLTFILPQQSTALVAIDVSFQEFIMFGGMHVTSAVFIIMLFYYAPAIVNKIFKPRGRFILGPGLTAPKLMTVGLTLIGAYITFAAIIKLIYLFYGIAYQSFGIGDDTAQLSYFFPSGGSDLMYAIPYIFQFILGLVIILGKHGLANFIHKLRNAGTRL</sequence>
<proteinExistence type="predicted"/>
<protein>
    <submittedName>
        <fullName evidence="2">Uncharacterized protein</fullName>
    </submittedName>
</protein>
<organism evidence="2 3">
    <name type="scientific">Poriferisphaera corsica</name>
    <dbReference type="NCBI Taxonomy" id="2528020"/>
    <lineage>
        <taxon>Bacteria</taxon>
        <taxon>Pseudomonadati</taxon>
        <taxon>Planctomycetota</taxon>
        <taxon>Phycisphaerae</taxon>
        <taxon>Phycisphaerales</taxon>
        <taxon>Phycisphaeraceae</taxon>
        <taxon>Poriferisphaera</taxon>
    </lineage>
</organism>
<feature type="transmembrane region" description="Helical" evidence="1">
    <location>
        <begin position="218"/>
        <end position="237"/>
    </location>
</feature>
<name>A0A517YVS3_9BACT</name>
<evidence type="ECO:0000313" key="2">
    <source>
        <dbReference type="EMBL" id="QDU34335.1"/>
    </source>
</evidence>
<dbReference type="Proteomes" id="UP000317369">
    <property type="component" value="Chromosome"/>
</dbReference>